<evidence type="ECO:0000259" key="3">
    <source>
        <dbReference type="PROSITE" id="PS51352"/>
    </source>
</evidence>
<dbReference type="InterPro" id="IPR017937">
    <property type="entry name" value="Thioredoxin_CS"/>
</dbReference>
<gene>
    <name evidence="4" type="ORF">ODALV1_LOCUS8302</name>
</gene>
<evidence type="ECO:0000256" key="1">
    <source>
        <dbReference type="ARBA" id="ARBA00008987"/>
    </source>
</evidence>
<dbReference type="Pfam" id="PF00085">
    <property type="entry name" value="Thioredoxin"/>
    <property type="match status" value="1"/>
</dbReference>
<reference evidence="4 5" key="1">
    <citation type="submission" date="2024-08" db="EMBL/GenBank/DDBJ databases">
        <authorList>
            <person name="Cucini C."/>
            <person name="Frati F."/>
        </authorList>
    </citation>
    <scope>NUCLEOTIDE SEQUENCE [LARGE SCALE GENOMIC DNA]</scope>
</reference>
<comment type="caution">
    <text evidence="4">The sequence shown here is derived from an EMBL/GenBank/DDBJ whole genome shotgun (WGS) entry which is preliminary data.</text>
</comment>
<dbReference type="Gene3D" id="3.40.30.10">
    <property type="entry name" value="Glutaredoxin"/>
    <property type="match status" value="1"/>
</dbReference>
<dbReference type="PANTHER" id="PTHR43601">
    <property type="entry name" value="THIOREDOXIN, MITOCHONDRIAL"/>
    <property type="match status" value="1"/>
</dbReference>
<organism evidence="4 5">
    <name type="scientific">Orchesella dallaii</name>
    <dbReference type="NCBI Taxonomy" id="48710"/>
    <lineage>
        <taxon>Eukaryota</taxon>
        <taxon>Metazoa</taxon>
        <taxon>Ecdysozoa</taxon>
        <taxon>Arthropoda</taxon>
        <taxon>Hexapoda</taxon>
        <taxon>Collembola</taxon>
        <taxon>Entomobryomorpha</taxon>
        <taxon>Entomobryoidea</taxon>
        <taxon>Orchesellidae</taxon>
        <taxon>Orchesellinae</taxon>
        <taxon>Orchesella</taxon>
    </lineage>
</organism>
<name>A0ABP1Q7T2_9HEXA</name>
<evidence type="ECO:0000313" key="4">
    <source>
        <dbReference type="EMBL" id="CAL8092686.1"/>
    </source>
</evidence>
<accession>A0ABP1Q7T2</accession>
<feature type="domain" description="Thioredoxin" evidence="3">
    <location>
        <begin position="64"/>
        <end position="174"/>
    </location>
</feature>
<keyword evidence="5" id="KW-1185">Reference proteome</keyword>
<dbReference type="CDD" id="cd02947">
    <property type="entry name" value="TRX_family"/>
    <property type="match status" value="1"/>
</dbReference>
<comment type="similarity">
    <text evidence="1">Belongs to the thioredoxin family.</text>
</comment>
<dbReference type="PRINTS" id="PR00421">
    <property type="entry name" value="THIOREDOXIN"/>
</dbReference>
<dbReference type="InterPro" id="IPR005746">
    <property type="entry name" value="Thioredoxin"/>
</dbReference>
<dbReference type="PROSITE" id="PS00194">
    <property type="entry name" value="THIOREDOXIN_1"/>
    <property type="match status" value="1"/>
</dbReference>
<dbReference type="InterPro" id="IPR036249">
    <property type="entry name" value="Thioredoxin-like_sf"/>
</dbReference>
<dbReference type="PANTHER" id="PTHR43601:SF3">
    <property type="entry name" value="THIOREDOXIN, MITOCHONDRIAL"/>
    <property type="match status" value="1"/>
</dbReference>
<sequence length="175" mass="19565">MTMLKIVSASSRRFQSSSYNVIGNLRKYILVSSHSGCNACSIFGEPIAKDQLVFNHPRQFHTSLRFEDSFKVQDEQDFNNRVLKSKKPVIVQFHASWCGPCKMLAPRMEKSVALTKDAVDLAQVDIDDNPELAMSYSVGAVPAVMAVKEGKVVDKFVGLKDEDQLDTFIAKLMKC</sequence>
<dbReference type="PROSITE" id="PS51352">
    <property type="entry name" value="THIOREDOXIN_2"/>
    <property type="match status" value="1"/>
</dbReference>
<dbReference type="InterPro" id="IPR013766">
    <property type="entry name" value="Thioredoxin_domain"/>
</dbReference>
<dbReference type="EMBL" id="CAXLJM020000025">
    <property type="protein sequence ID" value="CAL8092686.1"/>
    <property type="molecule type" value="Genomic_DNA"/>
</dbReference>
<dbReference type="NCBIfam" id="TIGR01068">
    <property type="entry name" value="thioredoxin"/>
    <property type="match status" value="1"/>
</dbReference>
<evidence type="ECO:0000256" key="2">
    <source>
        <dbReference type="ARBA" id="ARBA00023157"/>
    </source>
</evidence>
<dbReference type="SUPFAM" id="SSF52833">
    <property type="entry name" value="Thioredoxin-like"/>
    <property type="match status" value="1"/>
</dbReference>
<dbReference type="Proteomes" id="UP001642540">
    <property type="component" value="Unassembled WGS sequence"/>
</dbReference>
<evidence type="ECO:0000313" key="5">
    <source>
        <dbReference type="Proteomes" id="UP001642540"/>
    </source>
</evidence>
<keyword evidence="2" id="KW-1015">Disulfide bond</keyword>
<proteinExistence type="inferred from homology"/>
<protein>
    <recommendedName>
        <fullName evidence="3">Thioredoxin domain-containing protein</fullName>
    </recommendedName>
</protein>